<evidence type="ECO:0000313" key="2">
    <source>
        <dbReference type="EMBL" id="SOQ38253.1"/>
    </source>
</evidence>
<organism evidence="2">
    <name type="scientific">Spodoptera frugiperda</name>
    <name type="common">Fall armyworm</name>
    <dbReference type="NCBI Taxonomy" id="7108"/>
    <lineage>
        <taxon>Eukaryota</taxon>
        <taxon>Metazoa</taxon>
        <taxon>Ecdysozoa</taxon>
        <taxon>Arthropoda</taxon>
        <taxon>Hexapoda</taxon>
        <taxon>Insecta</taxon>
        <taxon>Pterygota</taxon>
        <taxon>Neoptera</taxon>
        <taxon>Endopterygota</taxon>
        <taxon>Lepidoptera</taxon>
        <taxon>Glossata</taxon>
        <taxon>Ditrysia</taxon>
        <taxon>Noctuoidea</taxon>
        <taxon>Noctuidae</taxon>
        <taxon>Amphipyrinae</taxon>
        <taxon>Spodoptera</taxon>
    </lineage>
</organism>
<dbReference type="AlphaFoldDB" id="A0A2H1VBN3"/>
<dbReference type="EMBL" id="ODYU01001687">
    <property type="protein sequence ID" value="SOQ38253.1"/>
    <property type="molecule type" value="Genomic_DNA"/>
</dbReference>
<name>A0A2H1VBN3_SPOFR</name>
<keyword evidence="1" id="KW-0812">Transmembrane</keyword>
<sequence>MVKLISFLHRKHSGYIWYPHTLFLYLHFITIIPTISFAIPDSPTLIPNPQKADNALVTPLMFRLPLLSFHHLELLFHHRTTRQSARRHRFMVDIPPTRTKRFASSFLVRTAREWNSLPESVFPDGYNLGVFKARVNRLLMDRRAPSPQFIEDRLGAVIEELVSIRHVVHVDLHEGPHRGPRPPLERHRAGAQDQLLRGGETVEFSVNQPIRASNALSLNIKRSYRKILLDCLVDRVASAIAGQEVTVSIPGSGKELMGIIRFFKNVSIVARSLEWCPFSARPWYNSGRAGPAVPKHGSPTLKSLK</sequence>
<gene>
    <name evidence="2" type="ORF">SFRICE_017074</name>
</gene>
<keyword evidence="1" id="KW-1133">Transmembrane helix</keyword>
<evidence type="ECO:0000256" key="1">
    <source>
        <dbReference type="SAM" id="Phobius"/>
    </source>
</evidence>
<proteinExistence type="predicted"/>
<protein>
    <submittedName>
        <fullName evidence="2">SFRICE_017074</fullName>
    </submittedName>
</protein>
<feature type="transmembrane region" description="Helical" evidence="1">
    <location>
        <begin position="21"/>
        <end position="40"/>
    </location>
</feature>
<accession>A0A2H1VBN3</accession>
<reference evidence="2" key="1">
    <citation type="submission" date="2016-07" db="EMBL/GenBank/DDBJ databases">
        <authorList>
            <person name="Bretaudeau A."/>
        </authorList>
    </citation>
    <scope>NUCLEOTIDE SEQUENCE</scope>
    <source>
        <strain evidence="2">Rice</strain>
        <tissue evidence="2">Whole body</tissue>
    </source>
</reference>
<keyword evidence="1" id="KW-0472">Membrane</keyword>